<dbReference type="EMBL" id="BK015734">
    <property type="protein sequence ID" value="DAE22537.1"/>
    <property type="molecule type" value="Genomic_DNA"/>
</dbReference>
<accession>A0A8S5QUP2</accession>
<name>A0A8S5QUP2_9CAUD</name>
<sequence>MWVPAYLGSRKALRLAPAGSGVNCPGFPDG</sequence>
<organism evidence="1">
    <name type="scientific">Siphoviridae sp. ctUWs1</name>
    <dbReference type="NCBI Taxonomy" id="2826352"/>
    <lineage>
        <taxon>Viruses</taxon>
        <taxon>Duplodnaviria</taxon>
        <taxon>Heunggongvirae</taxon>
        <taxon>Uroviricota</taxon>
        <taxon>Caudoviricetes</taxon>
    </lineage>
</organism>
<protein>
    <submittedName>
        <fullName evidence="1">Uncharacterized protein</fullName>
    </submittedName>
</protein>
<reference evidence="1" key="1">
    <citation type="journal article" date="2021" name="Proc. Natl. Acad. Sci. U.S.A.">
        <title>A Catalog of Tens of Thousands of Viruses from Human Metagenomes Reveals Hidden Associations with Chronic Diseases.</title>
        <authorList>
            <person name="Tisza M.J."/>
            <person name="Buck C.B."/>
        </authorList>
    </citation>
    <scope>NUCLEOTIDE SEQUENCE</scope>
    <source>
        <strain evidence="1">CtUWs1</strain>
    </source>
</reference>
<proteinExistence type="predicted"/>
<evidence type="ECO:0000313" key="1">
    <source>
        <dbReference type="EMBL" id="DAE22537.1"/>
    </source>
</evidence>